<reference evidence="1" key="1">
    <citation type="submission" date="2022-01" db="EMBL/GenBank/DDBJ databases">
        <title>Colwellia maritima, isolated from seawater.</title>
        <authorList>
            <person name="Kristyanto S."/>
            <person name="Jung J."/>
            <person name="Jeon C.O."/>
        </authorList>
    </citation>
    <scope>NUCLEOTIDE SEQUENCE</scope>
    <source>
        <strain evidence="1">MSW7</strain>
    </source>
</reference>
<evidence type="ECO:0000313" key="1">
    <source>
        <dbReference type="EMBL" id="MCI2282930.1"/>
    </source>
</evidence>
<dbReference type="EMBL" id="JAKKSL010000001">
    <property type="protein sequence ID" value="MCI2282930.1"/>
    <property type="molecule type" value="Genomic_DNA"/>
</dbReference>
<proteinExistence type="predicted"/>
<sequence>MRKPNTSTAMKMLIEQIRTALPFEKPEHEICAGKCVGCAKKMLEYMGSELDHYQCQLDNGEIPTLGELNDLARIAQKVHRNMVKNNLV</sequence>
<dbReference type="RefSeq" id="WP_242284014.1">
    <property type="nucleotide sequence ID" value="NZ_JAKKSL010000001.1"/>
</dbReference>
<comment type="caution">
    <text evidence="1">The sequence shown here is derived from an EMBL/GenBank/DDBJ whole genome shotgun (WGS) entry which is preliminary data.</text>
</comment>
<name>A0ABS9WYM5_9GAMM</name>
<protein>
    <submittedName>
        <fullName evidence="1">Uncharacterized protein</fullName>
    </submittedName>
</protein>
<accession>A0ABS9WYM5</accession>
<evidence type="ECO:0000313" key="2">
    <source>
        <dbReference type="Proteomes" id="UP001139646"/>
    </source>
</evidence>
<organism evidence="1 2">
    <name type="scientific">Colwellia maritima</name>
    <dbReference type="NCBI Taxonomy" id="2912588"/>
    <lineage>
        <taxon>Bacteria</taxon>
        <taxon>Pseudomonadati</taxon>
        <taxon>Pseudomonadota</taxon>
        <taxon>Gammaproteobacteria</taxon>
        <taxon>Alteromonadales</taxon>
        <taxon>Colwelliaceae</taxon>
        <taxon>Colwellia</taxon>
    </lineage>
</organism>
<gene>
    <name evidence="1" type="ORF">L3081_05415</name>
</gene>
<keyword evidence="2" id="KW-1185">Reference proteome</keyword>
<dbReference type="Proteomes" id="UP001139646">
    <property type="component" value="Unassembled WGS sequence"/>
</dbReference>